<dbReference type="InterPro" id="IPR050532">
    <property type="entry name" value="Globin-like_OT"/>
</dbReference>
<dbReference type="GO" id="GO:0020037">
    <property type="term" value="F:heme binding"/>
    <property type="evidence" value="ECO:0007669"/>
    <property type="project" value="InterPro"/>
</dbReference>
<evidence type="ECO:0000256" key="4">
    <source>
        <dbReference type="ARBA" id="ARBA00022723"/>
    </source>
</evidence>
<dbReference type="EMBL" id="HBFH01000531">
    <property type="protein sequence ID" value="CAD8730708.1"/>
    <property type="molecule type" value="Transcribed_RNA"/>
</dbReference>
<evidence type="ECO:0000256" key="5">
    <source>
        <dbReference type="ARBA" id="ARBA00023004"/>
    </source>
</evidence>
<dbReference type="AlphaFoldDB" id="A0A7S0TD47"/>
<protein>
    <recommendedName>
        <fullName evidence="7">Globin domain-containing protein</fullName>
    </recommendedName>
</protein>
<dbReference type="Gene3D" id="1.10.490.10">
    <property type="entry name" value="Globins"/>
    <property type="match status" value="1"/>
</dbReference>
<evidence type="ECO:0000256" key="1">
    <source>
        <dbReference type="ARBA" id="ARBA00022448"/>
    </source>
</evidence>
<accession>A0A7S0TD47</accession>
<keyword evidence="5" id="KW-0408">Iron</keyword>
<dbReference type="GO" id="GO:0046872">
    <property type="term" value="F:metal ion binding"/>
    <property type="evidence" value="ECO:0007669"/>
    <property type="project" value="UniProtKB-KW"/>
</dbReference>
<sequence>MFDDDIGKLILPEEQIELLRECWEKVVALGEERAGVVLFKNIFDSSSEVAQLFSFVEGPAENGEFEFETLARNPLLVKHAVGVIRTVSAVVHMLEEDEMISPILKDLGARHMLYEVKAEHYAIVGAAFLKTMRQALGEGYTGEVDEAFVGLWNSVIAELMQGCDSETVERAKCDIAEACGETERGAFDSAFVARWSEEFVRVDSLQSQASETNSSGAD</sequence>
<feature type="domain" description="Globin" evidence="7">
    <location>
        <begin position="10"/>
        <end position="164"/>
    </location>
</feature>
<keyword evidence="2 6" id="KW-0349">Heme</keyword>
<evidence type="ECO:0000313" key="8">
    <source>
        <dbReference type="EMBL" id="CAD8730708.1"/>
    </source>
</evidence>
<dbReference type="PROSITE" id="PS01033">
    <property type="entry name" value="GLOBIN"/>
    <property type="match status" value="1"/>
</dbReference>
<dbReference type="PANTHER" id="PTHR46458:SF1">
    <property type="entry name" value="GEO09476P1"/>
    <property type="match status" value="1"/>
</dbReference>
<dbReference type="GO" id="GO:0005344">
    <property type="term" value="F:oxygen carrier activity"/>
    <property type="evidence" value="ECO:0007669"/>
    <property type="project" value="UniProtKB-KW"/>
</dbReference>
<dbReference type="SUPFAM" id="SSF46458">
    <property type="entry name" value="Globin-like"/>
    <property type="match status" value="1"/>
</dbReference>
<reference evidence="8" key="1">
    <citation type="submission" date="2021-01" db="EMBL/GenBank/DDBJ databases">
        <authorList>
            <person name="Corre E."/>
            <person name="Pelletier E."/>
            <person name="Niang G."/>
            <person name="Scheremetjew M."/>
            <person name="Finn R."/>
            <person name="Kale V."/>
            <person name="Holt S."/>
            <person name="Cochrane G."/>
            <person name="Meng A."/>
            <person name="Brown T."/>
            <person name="Cohen L."/>
        </authorList>
    </citation>
    <scope>NUCLEOTIDE SEQUENCE</scope>
    <source>
        <strain evidence="8">CCMP3189</strain>
    </source>
</reference>
<evidence type="ECO:0000256" key="3">
    <source>
        <dbReference type="ARBA" id="ARBA00022621"/>
    </source>
</evidence>
<proteinExistence type="inferred from homology"/>
<keyword evidence="3 6" id="KW-0561">Oxygen transport</keyword>
<evidence type="ECO:0000256" key="6">
    <source>
        <dbReference type="RuleBase" id="RU000356"/>
    </source>
</evidence>
<dbReference type="InterPro" id="IPR012292">
    <property type="entry name" value="Globin/Proto"/>
</dbReference>
<keyword evidence="1 6" id="KW-0813">Transport</keyword>
<keyword evidence="4" id="KW-0479">Metal-binding</keyword>
<dbReference type="PANTHER" id="PTHR46458">
    <property type="entry name" value="BLR2807 PROTEIN"/>
    <property type="match status" value="1"/>
</dbReference>
<organism evidence="8">
    <name type="scientific">Chrysocystis fragilis</name>
    <dbReference type="NCBI Taxonomy" id="1411660"/>
    <lineage>
        <taxon>Eukaryota</taxon>
        <taxon>Sar</taxon>
        <taxon>Stramenopiles</taxon>
        <taxon>Ochrophyta</taxon>
        <taxon>Pelagophyceae</taxon>
        <taxon>Sarcinochrysidales</taxon>
        <taxon>Chrysocystaceae</taxon>
        <taxon>Chrysocystis</taxon>
    </lineage>
</organism>
<dbReference type="Pfam" id="PF00042">
    <property type="entry name" value="Globin"/>
    <property type="match status" value="1"/>
</dbReference>
<dbReference type="InterPro" id="IPR009050">
    <property type="entry name" value="Globin-like_sf"/>
</dbReference>
<dbReference type="InterPro" id="IPR000971">
    <property type="entry name" value="Globin"/>
</dbReference>
<name>A0A7S0TD47_9STRA</name>
<evidence type="ECO:0000256" key="2">
    <source>
        <dbReference type="ARBA" id="ARBA00022617"/>
    </source>
</evidence>
<gene>
    <name evidence="8" type="ORF">CFRA1165_LOCUS397</name>
</gene>
<dbReference type="GO" id="GO:0019825">
    <property type="term" value="F:oxygen binding"/>
    <property type="evidence" value="ECO:0007669"/>
    <property type="project" value="InterPro"/>
</dbReference>
<evidence type="ECO:0000259" key="7">
    <source>
        <dbReference type="PROSITE" id="PS01033"/>
    </source>
</evidence>
<comment type="similarity">
    <text evidence="6">Belongs to the globin family.</text>
</comment>